<dbReference type="Pfam" id="PF06580">
    <property type="entry name" value="His_kinase"/>
    <property type="match status" value="1"/>
</dbReference>
<keyword evidence="2" id="KW-1003">Cell membrane</keyword>
<evidence type="ECO:0000256" key="1">
    <source>
        <dbReference type="ARBA" id="ARBA00004651"/>
    </source>
</evidence>
<evidence type="ECO:0000256" key="2">
    <source>
        <dbReference type="ARBA" id="ARBA00022475"/>
    </source>
</evidence>
<comment type="subcellular location">
    <subcellularLocation>
        <location evidence="1">Cell membrane</location>
        <topology evidence="1">Multi-pass membrane protein</topology>
    </subcellularLocation>
</comment>
<dbReference type="Proteomes" id="UP000054709">
    <property type="component" value="Unassembled WGS sequence"/>
</dbReference>
<evidence type="ECO:0000256" key="7">
    <source>
        <dbReference type="SAM" id="Phobius"/>
    </source>
</evidence>
<keyword evidence="6 7" id="KW-0472">Membrane</keyword>
<dbReference type="EMBL" id="LCZJ02000020">
    <property type="protein sequence ID" value="KTD86353.1"/>
    <property type="molecule type" value="Genomic_DNA"/>
</dbReference>
<dbReference type="InterPro" id="IPR003594">
    <property type="entry name" value="HATPase_dom"/>
</dbReference>
<sequence length="574" mass="65382">MQLWRTLKQNIRDLRFQTKIMLSFMLISMIPVIVLGSFCYQEAKSSLIKQSKSDLNAALNQGALALNSHLDVYNKLMNFLSFNQEIINSANHTYTSMYEMYDQLTHVIDQNFNTARYLNTGVEQITLYTGTNLLAHGNTVRALNDIKQKHWYPALMKSVDVLWFTDNKEIFAVRRIINTKQKDPKENVLYARVNYDSLFKPFEPLLSQGSEILVKDAYGKSIYASPGIEGYISSNNSDNLDTLHWKNTEYTVLQSEVPISGWTVMLCKPTKMITNSAWKILSTVGLVIVACIAAVAITANLFSRKFNSRIKRLRKNMRTVEEGSLEVTVTSTSKDEIGDLIRGFGNMVDKTKVLIDKVYIEEISRKEYEMKALQAQINPHFLYNALSLINWRAIRIHATDISEMAQLLSTFYRTTLNKGNNIISVSDELLNVQSYIQIQLNMHSNNFEVEYQIDETILSYYMPNLMLQPLIENAIIHGIENRGEEEGSKIILSGEMVEECIIFKVKDNGVGIPQERLNLLLKSQSIGYGLKNVNDRAMLMYGPEYGLSITSILGLGTEVTFRFPSKRYEGGSDL</sequence>
<dbReference type="SMART" id="SM00304">
    <property type="entry name" value="HAMP"/>
    <property type="match status" value="1"/>
</dbReference>
<dbReference type="PANTHER" id="PTHR34220">
    <property type="entry name" value="SENSOR HISTIDINE KINASE YPDA"/>
    <property type="match status" value="1"/>
</dbReference>
<evidence type="ECO:0000313" key="9">
    <source>
        <dbReference type="EMBL" id="KTD86353.1"/>
    </source>
</evidence>
<dbReference type="AlphaFoldDB" id="A0A0W1AYC5"/>
<dbReference type="Gene3D" id="6.10.340.10">
    <property type="match status" value="1"/>
</dbReference>
<dbReference type="InterPro" id="IPR010559">
    <property type="entry name" value="Sig_transdc_His_kin_internal"/>
</dbReference>
<dbReference type="Pfam" id="PF02518">
    <property type="entry name" value="HATPase_c"/>
    <property type="match status" value="1"/>
</dbReference>
<organism evidence="9 10">
    <name type="scientific">Paenibacillus etheri</name>
    <dbReference type="NCBI Taxonomy" id="1306852"/>
    <lineage>
        <taxon>Bacteria</taxon>
        <taxon>Bacillati</taxon>
        <taxon>Bacillota</taxon>
        <taxon>Bacilli</taxon>
        <taxon>Bacillales</taxon>
        <taxon>Paenibacillaceae</taxon>
        <taxon>Paenibacillus</taxon>
    </lineage>
</organism>
<dbReference type="SUPFAM" id="SSF55874">
    <property type="entry name" value="ATPase domain of HSP90 chaperone/DNA topoisomerase II/histidine kinase"/>
    <property type="match status" value="1"/>
</dbReference>
<feature type="transmembrane region" description="Helical" evidence="7">
    <location>
        <begin position="20"/>
        <end position="38"/>
    </location>
</feature>
<evidence type="ECO:0000313" key="10">
    <source>
        <dbReference type="Proteomes" id="UP000054709"/>
    </source>
</evidence>
<dbReference type="PROSITE" id="PS50885">
    <property type="entry name" value="HAMP"/>
    <property type="match status" value="1"/>
</dbReference>
<keyword evidence="3" id="KW-0597">Phosphoprotein</keyword>
<dbReference type="InterPro" id="IPR036890">
    <property type="entry name" value="HATPase_C_sf"/>
</dbReference>
<dbReference type="CDD" id="cd06225">
    <property type="entry name" value="HAMP"/>
    <property type="match status" value="1"/>
</dbReference>
<dbReference type="RefSeq" id="WP_060623850.1">
    <property type="nucleotide sequence ID" value="NZ_LCZJ02000020.1"/>
</dbReference>
<evidence type="ECO:0000256" key="5">
    <source>
        <dbReference type="ARBA" id="ARBA00022777"/>
    </source>
</evidence>
<proteinExistence type="predicted"/>
<dbReference type="GO" id="GO:0005886">
    <property type="term" value="C:plasma membrane"/>
    <property type="evidence" value="ECO:0007669"/>
    <property type="project" value="UniProtKB-SubCell"/>
</dbReference>
<dbReference type="Gene3D" id="3.30.565.10">
    <property type="entry name" value="Histidine kinase-like ATPase, C-terminal domain"/>
    <property type="match status" value="1"/>
</dbReference>
<dbReference type="InterPro" id="IPR003660">
    <property type="entry name" value="HAMP_dom"/>
</dbReference>
<protein>
    <recommendedName>
        <fullName evidence="8">HAMP domain-containing protein</fullName>
    </recommendedName>
</protein>
<dbReference type="GO" id="GO:0000155">
    <property type="term" value="F:phosphorelay sensor kinase activity"/>
    <property type="evidence" value="ECO:0007669"/>
    <property type="project" value="InterPro"/>
</dbReference>
<keyword evidence="4" id="KW-0808">Transferase</keyword>
<evidence type="ECO:0000259" key="8">
    <source>
        <dbReference type="PROSITE" id="PS50885"/>
    </source>
</evidence>
<dbReference type="SMART" id="SM00387">
    <property type="entry name" value="HATPase_c"/>
    <property type="match status" value="1"/>
</dbReference>
<dbReference type="InterPro" id="IPR050640">
    <property type="entry name" value="Bact_2-comp_sensor_kinase"/>
</dbReference>
<reference evidence="9 10" key="1">
    <citation type="journal article" date="2015" name="Int. Biodeterior. Biodegradation">
        <title>Physiological and genetic screening methods for the isolation of methyl tert-butyl ether-degrading bacteria for bioremediation purposes.</title>
        <authorList>
            <person name="Guisado I.M."/>
            <person name="Purswani J."/>
            <person name="Gonzalez Lopez J."/>
            <person name="Pozo C."/>
        </authorList>
    </citation>
    <scope>NUCLEOTIDE SEQUENCE [LARGE SCALE GENOMIC DNA]</scope>
    <source>
        <strain evidence="9 10">SH7</strain>
    </source>
</reference>
<gene>
    <name evidence="9" type="ORF">UQ64_15985</name>
</gene>
<evidence type="ECO:0000256" key="3">
    <source>
        <dbReference type="ARBA" id="ARBA00022553"/>
    </source>
</evidence>
<keyword evidence="7" id="KW-1133">Transmembrane helix</keyword>
<accession>A0A0W1AYC5</accession>
<keyword evidence="7" id="KW-0812">Transmembrane</keyword>
<evidence type="ECO:0000256" key="6">
    <source>
        <dbReference type="ARBA" id="ARBA00023136"/>
    </source>
</evidence>
<evidence type="ECO:0000256" key="4">
    <source>
        <dbReference type="ARBA" id="ARBA00022679"/>
    </source>
</evidence>
<keyword evidence="5" id="KW-0418">Kinase</keyword>
<feature type="transmembrane region" description="Helical" evidence="7">
    <location>
        <begin position="277"/>
        <end position="302"/>
    </location>
</feature>
<comment type="caution">
    <text evidence="9">The sequence shown here is derived from an EMBL/GenBank/DDBJ whole genome shotgun (WGS) entry which is preliminary data.</text>
</comment>
<dbReference type="SUPFAM" id="SSF158472">
    <property type="entry name" value="HAMP domain-like"/>
    <property type="match status" value="1"/>
</dbReference>
<name>A0A0W1AYC5_9BACL</name>
<dbReference type="Pfam" id="PF00672">
    <property type="entry name" value="HAMP"/>
    <property type="match status" value="1"/>
</dbReference>
<feature type="domain" description="HAMP" evidence="8">
    <location>
        <begin position="304"/>
        <end position="356"/>
    </location>
</feature>
<dbReference type="PANTHER" id="PTHR34220:SF7">
    <property type="entry name" value="SENSOR HISTIDINE KINASE YPDA"/>
    <property type="match status" value="1"/>
</dbReference>
<keyword evidence="10" id="KW-1185">Reference proteome</keyword>